<comment type="caution">
    <text evidence="1">The sequence shown here is derived from an EMBL/GenBank/DDBJ whole genome shotgun (WGS) entry which is preliminary data.</text>
</comment>
<dbReference type="Proteomes" id="UP000550787">
    <property type="component" value="Unassembled WGS sequence"/>
</dbReference>
<protein>
    <submittedName>
        <fullName evidence="1">Uncharacterized protein</fullName>
    </submittedName>
</protein>
<sequence>MDIILTVGDHEKNGFVALARWPGLAEAEARQVIGRMDAQVIPDAEPDNATAAFAFILDLWDRGDLIDTGKRLLPLQDAMRIAQEPVSRWLSERPEPDDVLHRAVPALPRSSLPLV</sequence>
<dbReference type="AlphaFoldDB" id="A0A7W4I833"/>
<dbReference type="EMBL" id="JABEQG010000053">
    <property type="protein sequence ID" value="MBB2158031.1"/>
    <property type="molecule type" value="Genomic_DNA"/>
</dbReference>
<evidence type="ECO:0000313" key="1">
    <source>
        <dbReference type="EMBL" id="MBB2158031.1"/>
    </source>
</evidence>
<name>A0A7W4I833_GLUDI</name>
<accession>A0A7W4I833</accession>
<gene>
    <name evidence="1" type="ORF">HLH33_17310</name>
</gene>
<proteinExistence type="predicted"/>
<evidence type="ECO:0000313" key="2">
    <source>
        <dbReference type="Proteomes" id="UP000550787"/>
    </source>
</evidence>
<organism evidence="1 2">
    <name type="scientific">Gluconacetobacter diazotrophicus</name>
    <name type="common">Acetobacter diazotrophicus</name>
    <dbReference type="NCBI Taxonomy" id="33996"/>
    <lineage>
        <taxon>Bacteria</taxon>
        <taxon>Pseudomonadati</taxon>
        <taxon>Pseudomonadota</taxon>
        <taxon>Alphaproteobacteria</taxon>
        <taxon>Acetobacterales</taxon>
        <taxon>Acetobacteraceae</taxon>
        <taxon>Gluconacetobacter</taxon>
    </lineage>
</organism>
<dbReference type="RefSeq" id="WP_183116502.1">
    <property type="nucleotide sequence ID" value="NZ_JABEQG010000053.1"/>
</dbReference>
<reference evidence="1 2" key="1">
    <citation type="submission" date="2020-04" db="EMBL/GenBank/DDBJ databases">
        <title>Description of novel Gluconacetobacter.</title>
        <authorList>
            <person name="Sombolestani A."/>
        </authorList>
    </citation>
    <scope>NUCLEOTIDE SEQUENCE [LARGE SCALE GENOMIC DNA]</scope>
    <source>
        <strain evidence="1 2">LMG 7603</strain>
    </source>
</reference>